<accession>A0A919S079</accession>
<sequence length="353" mass="41836">MKYVYFTTMFIVFILALMVNNNKYRSLTLSRFSTFIILTIIILISGFRSPNSIGDTGTYTYTYRLINVNPHLLDNSKDYGFTLIMILLNKISRNPQILIFFTAFITNLFIILALYKYAKPFALGIYLYFGTVLYYVTMNGIRQSMAAAILFWAVRYVINNQWKTYFIIVILVSTLHGSAVIFLPLYFLVRKEVWNRTFWAVFFISVMLVVAFRPMLGIIVKFLETTQYSNYGRDMANNSSSVNLIRLSVTFVPIVLAYLVKDKVRNQWPESSVFIYMSLFNCIFMLFSTQYLYFYRLCIYFELYNLILISRLVHFYDKKTKMLLYTGIITFYFIFSWYQVSLWNDYYRNVLVS</sequence>
<dbReference type="EMBL" id="BOPZ01000009">
    <property type="protein sequence ID" value="GIM28750.1"/>
    <property type="molecule type" value="Genomic_DNA"/>
</dbReference>
<organism evidence="2 3">
    <name type="scientific">Clostridium polyendosporum</name>
    <dbReference type="NCBI Taxonomy" id="69208"/>
    <lineage>
        <taxon>Bacteria</taxon>
        <taxon>Bacillati</taxon>
        <taxon>Bacillota</taxon>
        <taxon>Clostridia</taxon>
        <taxon>Eubacteriales</taxon>
        <taxon>Clostridiaceae</taxon>
        <taxon>Clostridium</taxon>
    </lineage>
</organism>
<comment type="caution">
    <text evidence="2">The sequence shown here is derived from an EMBL/GenBank/DDBJ whole genome shotgun (WGS) entry which is preliminary data.</text>
</comment>
<keyword evidence="3" id="KW-1185">Reference proteome</keyword>
<feature type="transmembrane region" description="Helical" evidence="1">
    <location>
        <begin position="6"/>
        <end position="22"/>
    </location>
</feature>
<feature type="transmembrane region" description="Helical" evidence="1">
    <location>
        <begin position="97"/>
        <end position="115"/>
    </location>
</feature>
<evidence type="ECO:0000313" key="3">
    <source>
        <dbReference type="Proteomes" id="UP000679179"/>
    </source>
</evidence>
<keyword evidence="1" id="KW-1133">Transmembrane helix</keyword>
<feature type="transmembrane region" description="Helical" evidence="1">
    <location>
        <begin position="201"/>
        <end position="223"/>
    </location>
</feature>
<keyword evidence="1" id="KW-0472">Membrane</keyword>
<dbReference type="AlphaFoldDB" id="A0A919S079"/>
<dbReference type="Proteomes" id="UP000679179">
    <property type="component" value="Unassembled WGS sequence"/>
</dbReference>
<feature type="transmembrane region" description="Helical" evidence="1">
    <location>
        <begin position="323"/>
        <end position="340"/>
    </location>
</feature>
<evidence type="ECO:0000313" key="2">
    <source>
        <dbReference type="EMBL" id="GIM28750.1"/>
    </source>
</evidence>
<name>A0A919S079_9CLOT</name>
<dbReference type="RefSeq" id="WP_212903471.1">
    <property type="nucleotide sequence ID" value="NZ_BOPZ01000009.1"/>
</dbReference>
<feature type="transmembrane region" description="Helical" evidence="1">
    <location>
        <begin position="29"/>
        <end position="47"/>
    </location>
</feature>
<evidence type="ECO:0000256" key="1">
    <source>
        <dbReference type="SAM" id="Phobius"/>
    </source>
</evidence>
<feature type="transmembrane region" description="Helical" evidence="1">
    <location>
        <begin position="165"/>
        <end position="189"/>
    </location>
</feature>
<proteinExistence type="predicted"/>
<feature type="transmembrane region" description="Helical" evidence="1">
    <location>
        <begin position="127"/>
        <end position="153"/>
    </location>
</feature>
<gene>
    <name evidence="2" type="primary">epsG</name>
    <name evidence="2" type="ORF">CPJCM30710_14160</name>
</gene>
<keyword evidence="1 2" id="KW-0812">Transmembrane</keyword>
<dbReference type="Pfam" id="PF14897">
    <property type="entry name" value="EpsG"/>
    <property type="match status" value="1"/>
</dbReference>
<feature type="transmembrane region" description="Helical" evidence="1">
    <location>
        <begin position="273"/>
        <end position="293"/>
    </location>
</feature>
<reference evidence="2" key="1">
    <citation type="submission" date="2021-03" db="EMBL/GenBank/DDBJ databases">
        <title>Taxonomic study of Clostridium polyendosporum from meadow-gley soil under rice.</title>
        <authorList>
            <person name="Kobayashi H."/>
            <person name="Tanizawa Y."/>
            <person name="Yagura M."/>
        </authorList>
    </citation>
    <scope>NUCLEOTIDE SEQUENCE</scope>
    <source>
        <strain evidence="2">JCM 30710</strain>
    </source>
</reference>
<dbReference type="InterPro" id="IPR049458">
    <property type="entry name" value="EpsG-like"/>
</dbReference>
<protein>
    <submittedName>
        <fullName evidence="2">Transmembrane protein EpsG</fullName>
    </submittedName>
</protein>
<feature type="transmembrane region" description="Helical" evidence="1">
    <location>
        <begin position="243"/>
        <end position="261"/>
    </location>
</feature>